<accession>A0A0N8GNC8</accession>
<dbReference type="Gene3D" id="3.30.230.10">
    <property type="match status" value="1"/>
</dbReference>
<keyword evidence="3" id="KW-0378">Hydrolase</keyword>
<dbReference type="Pfam" id="PF05362">
    <property type="entry name" value="Lon_C"/>
    <property type="match status" value="1"/>
</dbReference>
<sequence>MNSLETLVLDEIDQRATEAFPGLVVRKDLLRRVRSAFSVPMFVIEFLLGKYCATTDPEIIEEGLQYVRETLRTKYVKPSEREMVKSRIKQHGVYEIIDKVKVRLVETHDKYWAELANINLDFVNIDEAYLRKHERLVQGGIWAEVSLGYDESYIFRGQNRPFVIENLKPIQVSNLSLDRFRAARAQFSRDEWINFILRSLGLEPTHPYFTHRVKLLYLSRLIPLVEKNFNMVELGPRGTGKSFVYQQVSPYCHLVSGGQTTVAQMFVNLATGAKGLVALWDTVAFDEAAGVSFKDKNGINIMKGFMEDGNFSRGSEIITAEGSIVFLGNLDGDIETIVKTSHLFYPMPKEMDAAFFDRLHFYLPGWELQKTRDEFYTNHFGFVSDYLAEVMRALRKDSYTDVPERYFQFGSHLTGRDQKAVRKTVSGLIKLIHPDGRVTKEEVEEYLIFAMEMRRRVKEQLRKIAGVEYWDVNFSYRDLETGNEQFVRVPEMGGGLIIEPITLAPGAVYTIGRDAESGKLALFLLQTQINPGSGRMIPLGNLSKAMKEGIKTAEAYLKANIHKLGISLDLKSYDFSMQAINLQQAKEGAETAVAFFVSLVSALLGKPVRAQTVVLGEMSVQGLLLKVTNLTERMQLALDSGAKYVLIPSENKRDLADVPDEVLNKLQATFYTDPINAAIRAMGLE</sequence>
<dbReference type="InterPro" id="IPR014721">
    <property type="entry name" value="Ribsml_uS5_D2-typ_fold_subgr"/>
</dbReference>
<dbReference type="PRINTS" id="PR00830">
    <property type="entry name" value="ENDOLAPTASE"/>
</dbReference>
<dbReference type="PATRIC" id="fig|360411.5.peg.870"/>
<dbReference type="InterPro" id="IPR046838">
    <property type="entry name" value="BrxL_N"/>
</dbReference>
<dbReference type="GO" id="GO:0030163">
    <property type="term" value="P:protein catabolic process"/>
    <property type="evidence" value="ECO:0007669"/>
    <property type="project" value="InterPro"/>
</dbReference>
<proteinExistence type="predicted"/>
<dbReference type="Proteomes" id="UP000050514">
    <property type="component" value="Unassembled WGS sequence"/>
</dbReference>
<evidence type="ECO:0000313" key="4">
    <source>
        <dbReference type="Proteomes" id="UP000050514"/>
    </source>
</evidence>
<dbReference type="RefSeq" id="WP_201797698.1">
    <property type="nucleotide sequence ID" value="NZ_DF967971.1"/>
</dbReference>
<dbReference type="Pfam" id="PF20442">
    <property type="entry name" value="BrxL_N"/>
    <property type="match status" value="1"/>
</dbReference>
<dbReference type="InterPro" id="IPR013473">
    <property type="entry name" value="BrxL"/>
</dbReference>
<evidence type="ECO:0000259" key="2">
    <source>
        <dbReference type="Pfam" id="PF20442"/>
    </source>
</evidence>
<dbReference type="InterPro" id="IPR008269">
    <property type="entry name" value="Lon_proteolytic"/>
</dbReference>
<dbReference type="EMBL" id="LGHJ01000008">
    <property type="protein sequence ID" value="KPL77738.1"/>
    <property type="molecule type" value="Genomic_DNA"/>
</dbReference>
<dbReference type="InterPro" id="IPR014061">
    <property type="entry name" value="BrxL-like"/>
</dbReference>
<reference evidence="3 4" key="1">
    <citation type="submission" date="2015-07" db="EMBL/GenBank/DDBJ databases">
        <title>Draft genome of Bellilinea caldifistulae DSM 17877.</title>
        <authorList>
            <person name="Hemp J."/>
            <person name="Ward L.M."/>
            <person name="Pace L.A."/>
            <person name="Fischer W.W."/>
        </authorList>
    </citation>
    <scope>NUCLEOTIDE SEQUENCE [LARGE SCALE GENOMIC DNA]</scope>
    <source>
        <strain evidence="3 4">GOMI-1</strain>
    </source>
</reference>
<dbReference type="GO" id="GO:0005524">
    <property type="term" value="F:ATP binding"/>
    <property type="evidence" value="ECO:0007669"/>
    <property type="project" value="InterPro"/>
</dbReference>
<feature type="domain" description="BREX system Lon protease-like BrxL N-terminal" evidence="2">
    <location>
        <begin position="18"/>
        <end position="149"/>
    </location>
</feature>
<organism evidence="3 4">
    <name type="scientific">Bellilinea caldifistulae</name>
    <dbReference type="NCBI Taxonomy" id="360411"/>
    <lineage>
        <taxon>Bacteria</taxon>
        <taxon>Bacillati</taxon>
        <taxon>Chloroflexota</taxon>
        <taxon>Anaerolineae</taxon>
        <taxon>Anaerolineales</taxon>
        <taxon>Anaerolineaceae</taxon>
        <taxon>Bellilinea</taxon>
    </lineage>
</organism>
<dbReference type="Pfam" id="PF13337">
    <property type="entry name" value="BrxL_ATPase"/>
    <property type="match status" value="1"/>
</dbReference>
<dbReference type="SUPFAM" id="SSF54211">
    <property type="entry name" value="Ribosomal protein S5 domain 2-like"/>
    <property type="match status" value="1"/>
</dbReference>
<name>A0A0N8GNC8_9CHLR</name>
<dbReference type="NCBIfam" id="TIGR02688">
    <property type="entry name" value="BREX system Lon protease-like protein BrxL"/>
    <property type="match status" value="1"/>
</dbReference>
<comment type="caution">
    <text evidence="3">The sequence shown here is derived from an EMBL/GenBank/DDBJ whole genome shotgun (WGS) entry which is preliminary data.</text>
</comment>
<keyword evidence="3" id="KW-0645">Protease</keyword>
<dbReference type="GO" id="GO:0004176">
    <property type="term" value="F:ATP-dependent peptidase activity"/>
    <property type="evidence" value="ECO:0007669"/>
    <property type="project" value="InterPro"/>
</dbReference>
<dbReference type="NCBIfam" id="TIGR02653">
    <property type="entry name" value="Lon_rel_chp"/>
    <property type="match status" value="1"/>
</dbReference>
<dbReference type="PANTHER" id="PTHR10046">
    <property type="entry name" value="ATP DEPENDENT LON PROTEASE FAMILY MEMBER"/>
    <property type="match status" value="1"/>
</dbReference>
<protein>
    <submittedName>
        <fullName evidence="3">ATP-dependent Lon protease</fullName>
    </submittedName>
</protein>
<feature type="domain" description="Lon proteolytic" evidence="1">
    <location>
        <begin position="523"/>
        <end position="670"/>
    </location>
</feature>
<dbReference type="GO" id="GO:0006508">
    <property type="term" value="P:proteolysis"/>
    <property type="evidence" value="ECO:0007669"/>
    <property type="project" value="UniProtKB-KW"/>
</dbReference>
<gene>
    <name evidence="3" type="ORF">AC812_02505</name>
</gene>
<evidence type="ECO:0000259" key="1">
    <source>
        <dbReference type="Pfam" id="PF05362"/>
    </source>
</evidence>
<dbReference type="InterPro" id="IPR027065">
    <property type="entry name" value="Lon_Prtase"/>
</dbReference>
<dbReference type="InterPro" id="IPR020568">
    <property type="entry name" value="Ribosomal_Su5_D2-typ_SF"/>
</dbReference>
<dbReference type="GO" id="GO:0004252">
    <property type="term" value="F:serine-type endopeptidase activity"/>
    <property type="evidence" value="ECO:0007669"/>
    <property type="project" value="InterPro"/>
</dbReference>
<dbReference type="STRING" id="360411.AC812_02505"/>
<keyword evidence="4" id="KW-1185">Reference proteome</keyword>
<evidence type="ECO:0000313" key="3">
    <source>
        <dbReference type="EMBL" id="KPL77738.1"/>
    </source>
</evidence>
<dbReference type="AlphaFoldDB" id="A0A0N8GNC8"/>